<name>A0A1I8AW34_9BILA</name>
<feature type="transmembrane region" description="Helical" evidence="1">
    <location>
        <begin position="14"/>
        <end position="35"/>
    </location>
</feature>
<evidence type="ECO:0000256" key="1">
    <source>
        <dbReference type="SAM" id="Phobius"/>
    </source>
</evidence>
<dbReference type="AlphaFoldDB" id="A0A1I8AW34"/>
<dbReference type="WBParaSite" id="L893_g9679.t2">
    <property type="protein sequence ID" value="L893_g9679.t2"/>
    <property type="gene ID" value="L893_g9679"/>
</dbReference>
<proteinExistence type="predicted"/>
<keyword evidence="1" id="KW-1133">Transmembrane helix</keyword>
<dbReference type="Proteomes" id="UP000095287">
    <property type="component" value="Unplaced"/>
</dbReference>
<sequence length="89" mass="9832">MVAQRTAFPSANEALLRVVIISAVSTFFFDALFFWCELVRADPPAPNAASFRAVLRASPDHMVTGGRLTCPSGSSTDDVWICWRRCFCC</sequence>
<keyword evidence="1" id="KW-0472">Membrane</keyword>
<reference evidence="3" key="1">
    <citation type="submission" date="2016-11" db="UniProtKB">
        <authorList>
            <consortium name="WormBaseParasite"/>
        </authorList>
    </citation>
    <scope>IDENTIFICATION</scope>
</reference>
<keyword evidence="1" id="KW-0812">Transmembrane</keyword>
<keyword evidence="2" id="KW-1185">Reference proteome</keyword>
<organism evidence="2 3">
    <name type="scientific">Steinernema glaseri</name>
    <dbReference type="NCBI Taxonomy" id="37863"/>
    <lineage>
        <taxon>Eukaryota</taxon>
        <taxon>Metazoa</taxon>
        <taxon>Ecdysozoa</taxon>
        <taxon>Nematoda</taxon>
        <taxon>Chromadorea</taxon>
        <taxon>Rhabditida</taxon>
        <taxon>Tylenchina</taxon>
        <taxon>Panagrolaimomorpha</taxon>
        <taxon>Strongyloidoidea</taxon>
        <taxon>Steinernematidae</taxon>
        <taxon>Steinernema</taxon>
    </lineage>
</organism>
<evidence type="ECO:0000313" key="2">
    <source>
        <dbReference type="Proteomes" id="UP000095287"/>
    </source>
</evidence>
<accession>A0A1I8AW34</accession>
<evidence type="ECO:0000313" key="3">
    <source>
        <dbReference type="WBParaSite" id="L893_g9679.t2"/>
    </source>
</evidence>
<protein>
    <submittedName>
        <fullName evidence="3">Secreted protein</fullName>
    </submittedName>
</protein>